<organism evidence="2 3">
    <name type="scientific">Globisporangium ultimum (strain ATCC 200006 / CBS 805.95 / DAOM BR144)</name>
    <name type="common">Pythium ultimum</name>
    <dbReference type="NCBI Taxonomy" id="431595"/>
    <lineage>
        <taxon>Eukaryota</taxon>
        <taxon>Sar</taxon>
        <taxon>Stramenopiles</taxon>
        <taxon>Oomycota</taxon>
        <taxon>Peronosporomycetes</taxon>
        <taxon>Pythiales</taxon>
        <taxon>Pythiaceae</taxon>
        <taxon>Globisporangium</taxon>
    </lineage>
</organism>
<dbReference type="InterPro" id="IPR052578">
    <property type="entry name" value="PI_Transfer_CRAL-TRIO"/>
</dbReference>
<accession>K3WH03</accession>
<dbReference type="PANTHER" id="PTHR45824">
    <property type="entry name" value="GH16843P"/>
    <property type="match status" value="1"/>
</dbReference>
<dbReference type="Proteomes" id="UP000019132">
    <property type="component" value="Unassembled WGS sequence"/>
</dbReference>
<dbReference type="EnsemblProtists" id="PYU1_T004244">
    <property type="protein sequence ID" value="PYU1_T004244"/>
    <property type="gene ID" value="PYU1_G004234"/>
</dbReference>
<dbReference type="HOGENOM" id="CLU_372810_0_0_1"/>
<dbReference type="eggNOG" id="KOG1471">
    <property type="taxonomic scope" value="Eukaryota"/>
</dbReference>
<dbReference type="InterPro" id="IPR036865">
    <property type="entry name" value="CRAL-TRIO_dom_sf"/>
</dbReference>
<reference evidence="3" key="1">
    <citation type="journal article" date="2010" name="Genome Biol.">
        <title>Genome sequence of the necrotrophic plant pathogen Pythium ultimum reveals original pathogenicity mechanisms and effector repertoire.</title>
        <authorList>
            <person name="Levesque C.A."/>
            <person name="Brouwer H."/>
            <person name="Cano L."/>
            <person name="Hamilton J.P."/>
            <person name="Holt C."/>
            <person name="Huitema E."/>
            <person name="Raffaele S."/>
            <person name="Robideau G.P."/>
            <person name="Thines M."/>
            <person name="Win J."/>
            <person name="Zerillo M.M."/>
            <person name="Beakes G.W."/>
            <person name="Boore J.L."/>
            <person name="Busam D."/>
            <person name="Dumas B."/>
            <person name="Ferriera S."/>
            <person name="Fuerstenberg S.I."/>
            <person name="Gachon C.M."/>
            <person name="Gaulin E."/>
            <person name="Govers F."/>
            <person name="Grenville-Briggs L."/>
            <person name="Horner N."/>
            <person name="Hostetler J."/>
            <person name="Jiang R.H."/>
            <person name="Johnson J."/>
            <person name="Krajaejun T."/>
            <person name="Lin H."/>
            <person name="Meijer H.J."/>
            <person name="Moore B."/>
            <person name="Morris P."/>
            <person name="Phuntmart V."/>
            <person name="Puiu D."/>
            <person name="Shetty J."/>
            <person name="Stajich J.E."/>
            <person name="Tripathy S."/>
            <person name="Wawra S."/>
            <person name="van West P."/>
            <person name="Whitty B.R."/>
            <person name="Coutinho P.M."/>
            <person name="Henrissat B."/>
            <person name="Martin F."/>
            <person name="Thomas P.D."/>
            <person name="Tyler B.M."/>
            <person name="De Vries R.P."/>
            <person name="Kamoun S."/>
            <person name="Yandell M."/>
            <person name="Tisserat N."/>
            <person name="Buell C.R."/>
        </authorList>
    </citation>
    <scope>NUCLEOTIDE SEQUENCE</scope>
    <source>
        <strain evidence="3">DAOM:BR144</strain>
    </source>
</reference>
<dbReference type="InterPro" id="IPR001251">
    <property type="entry name" value="CRAL-TRIO_dom"/>
</dbReference>
<dbReference type="SUPFAM" id="SSF52087">
    <property type="entry name" value="CRAL/TRIO domain"/>
    <property type="match status" value="1"/>
</dbReference>
<dbReference type="PANTHER" id="PTHR45824:SF29">
    <property type="entry name" value="GH16843P"/>
    <property type="match status" value="1"/>
</dbReference>
<keyword evidence="3" id="KW-1185">Reference proteome</keyword>
<dbReference type="STRING" id="431595.K3WH03"/>
<dbReference type="InParanoid" id="K3WH03"/>
<evidence type="ECO:0000259" key="1">
    <source>
        <dbReference type="PROSITE" id="PS50191"/>
    </source>
</evidence>
<dbReference type="SMART" id="SM00516">
    <property type="entry name" value="SEC14"/>
    <property type="match status" value="1"/>
</dbReference>
<dbReference type="Gene3D" id="3.40.525.10">
    <property type="entry name" value="CRAL-TRIO lipid binding domain"/>
    <property type="match status" value="1"/>
</dbReference>
<dbReference type="PROSITE" id="PS50191">
    <property type="entry name" value="CRAL_TRIO"/>
    <property type="match status" value="1"/>
</dbReference>
<reference evidence="2" key="3">
    <citation type="submission" date="2015-02" db="UniProtKB">
        <authorList>
            <consortium name="EnsemblProtists"/>
        </authorList>
    </citation>
    <scope>IDENTIFICATION</scope>
    <source>
        <strain evidence="2">DAOM BR144</strain>
    </source>
</reference>
<dbReference type="VEuPathDB" id="FungiDB:PYU1_G004234"/>
<feature type="domain" description="CRAL-TRIO" evidence="1">
    <location>
        <begin position="552"/>
        <end position="715"/>
    </location>
</feature>
<dbReference type="Pfam" id="PF00650">
    <property type="entry name" value="CRAL_TRIO"/>
    <property type="match status" value="1"/>
</dbReference>
<evidence type="ECO:0000313" key="3">
    <source>
        <dbReference type="Proteomes" id="UP000019132"/>
    </source>
</evidence>
<sequence length="746" mass="83389">MEIGDVLLRDAQYMWRTRKALIVKDAVVLQLPKEPQPRETFSLDGRFTCEAVVVSSAHLHSVRLCDIRTGTEYLVDTRSRGKKQVWVEIFRNVRRLDAFQPILSTRRIATHTLLSAPLVDHLDAADVKKLQELVRKSPKLQAAAGKLLRGSDIGSLLLGEYGALDDTVGDQLLHIGLLEACCCSCGHFNQGDSLYLVNRDVMQKLISANDFVDANKSGRCHRHRYHKSEPCLLMPVFTRVLAQFEHAEALNGLEIVQRCLHNGIFNVPTAITVADEMMQRNFIQRSDRSEEHKSFVMDADSKYVQVATSDIVPVENQANVEPPSEDFARFYEEYKALKERYDLLFYVLCGLCIVAVLDGCGVALPGSLKLAVIAGLLVWLTLGDGSATLHINIRKSGALGQGSMITAAFLSSSGTTLMPAFGAAPPGSQSNLMPGNVPSLASSEVQLVKKDASSSSKIVKHERSVDGPQALPSSDQVLVHGAEAQAKETRVHSFRLAIAQAASMPYESTQVYTDDYLYSVMTVKDRTFGYAVTKISKCLEWRVQYGVDSLTLEDVNAQLVSGSMYWYGYDFENRPILWVRARLKDWKNMSRNREAEIKAHIYLLDKASRELMPPGVTTYTVVTDSAKMGPSHMDFRLMHGLLDACVANFPDRIGMVHAGPMTRFLTWVIPMLWPFLPVRLRHKVSFMHDCVKDMSKYMKTELIPKHMGGAADHILRPTPSSDPKEALDVAYMFEQQKLRMKEISMK</sequence>
<dbReference type="EMBL" id="GL376567">
    <property type="status" value="NOT_ANNOTATED_CDS"/>
    <property type="molecule type" value="Genomic_DNA"/>
</dbReference>
<reference evidence="3" key="2">
    <citation type="submission" date="2010-04" db="EMBL/GenBank/DDBJ databases">
        <authorList>
            <person name="Buell R."/>
            <person name="Hamilton J."/>
            <person name="Hostetler J."/>
        </authorList>
    </citation>
    <scope>NUCLEOTIDE SEQUENCE [LARGE SCALE GENOMIC DNA]</scope>
    <source>
        <strain evidence="3">DAOM:BR144</strain>
    </source>
</reference>
<dbReference type="CDD" id="cd00170">
    <property type="entry name" value="SEC14"/>
    <property type="match status" value="1"/>
</dbReference>
<name>K3WH03_GLOUD</name>
<dbReference type="AlphaFoldDB" id="K3WH03"/>
<dbReference type="OMA" id="AHYVWRE"/>
<proteinExistence type="predicted"/>
<protein>
    <recommendedName>
        <fullName evidence="1">CRAL-TRIO domain-containing protein</fullName>
    </recommendedName>
</protein>
<dbReference type="GO" id="GO:0008526">
    <property type="term" value="F:phosphatidylinositol transfer activity"/>
    <property type="evidence" value="ECO:0007669"/>
    <property type="project" value="TreeGrafter"/>
</dbReference>
<evidence type="ECO:0000313" key="2">
    <source>
        <dbReference type="EnsemblProtists" id="PYU1_T004244"/>
    </source>
</evidence>